<name>A0A8T3C3J8_DENNO</name>
<proteinExistence type="predicted"/>
<dbReference type="Proteomes" id="UP000829196">
    <property type="component" value="Unassembled WGS sequence"/>
</dbReference>
<protein>
    <submittedName>
        <fullName evidence="1">Uncharacterized protein</fullName>
    </submittedName>
</protein>
<keyword evidence="2" id="KW-1185">Reference proteome</keyword>
<evidence type="ECO:0000313" key="1">
    <source>
        <dbReference type="EMBL" id="KAI0526749.1"/>
    </source>
</evidence>
<comment type="caution">
    <text evidence="1">The sequence shown here is derived from an EMBL/GenBank/DDBJ whole genome shotgun (WGS) entry which is preliminary data.</text>
</comment>
<accession>A0A8T3C3J8</accession>
<reference evidence="1" key="1">
    <citation type="journal article" date="2022" name="Front. Genet.">
        <title>Chromosome-Scale Assembly of the Dendrobium nobile Genome Provides Insights Into the Molecular Mechanism of the Biosynthesis of the Medicinal Active Ingredient of Dendrobium.</title>
        <authorList>
            <person name="Xu Q."/>
            <person name="Niu S.-C."/>
            <person name="Li K.-L."/>
            <person name="Zheng P.-J."/>
            <person name="Zhang X.-J."/>
            <person name="Jia Y."/>
            <person name="Liu Y."/>
            <person name="Niu Y.-X."/>
            <person name="Yu L.-H."/>
            <person name="Chen D.-F."/>
            <person name="Zhang G.-Q."/>
        </authorList>
    </citation>
    <scope>NUCLEOTIDE SEQUENCE</scope>
    <source>
        <tissue evidence="1">Leaf</tissue>
    </source>
</reference>
<dbReference type="AlphaFoldDB" id="A0A8T3C3J8"/>
<dbReference type="EMBL" id="JAGYWB010000003">
    <property type="protein sequence ID" value="KAI0526749.1"/>
    <property type="molecule type" value="Genomic_DNA"/>
</dbReference>
<sequence length="116" mass="13304">MTLAPMASPGIPNASSLSLPARHLWMVYWLEEIFLIRDVMSLQMLPIEDTKKITCIILEALRETGQRGIISRGWSDLGSSKTLKRRLQKTQTRHLKKLVNRCLEKKDTNGMKLAER</sequence>
<evidence type="ECO:0000313" key="2">
    <source>
        <dbReference type="Proteomes" id="UP000829196"/>
    </source>
</evidence>
<dbReference type="Gene3D" id="3.40.50.2000">
    <property type="entry name" value="Glycogen Phosphorylase B"/>
    <property type="match status" value="1"/>
</dbReference>
<organism evidence="1 2">
    <name type="scientific">Dendrobium nobile</name>
    <name type="common">Orchid</name>
    <dbReference type="NCBI Taxonomy" id="94219"/>
    <lineage>
        <taxon>Eukaryota</taxon>
        <taxon>Viridiplantae</taxon>
        <taxon>Streptophyta</taxon>
        <taxon>Embryophyta</taxon>
        <taxon>Tracheophyta</taxon>
        <taxon>Spermatophyta</taxon>
        <taxon>Magnoliopsida</taxon>
        <taxon>Liliopsida</taxon>
        <taxon>Asparagales</taxon>
        <taxon>Orchidaceae</taxon>
        <taxon>Epidendroideae</taxon>
        <taxon>Malaxideae</taxon>
        <taxon>Dendrobiinae</taxon>
        <taxon>Dendrobium</taxon>
    </lineage>
</organism>
<gene>
    <name evidence="1" type="ORF">KFK09_002340</name>
</gene>